<proteinExistence type="inferred from homology"/>
<name>A0ABQ6HVB7_9MICO</name>
<gene>
    <name evidence="5" type="ORF">GCM10025864_02240</name>
</gene>
<dbReference type="Gene3D" id="2.30.110.10">
    <property type="entry name" value="Electron Transport, Fmn-binding Protein, Chain A"/>
    <property type="match status" value="1"/>
</dbReference>
<dbReference type="InterPro" id="IPR052174">
    <property type="entry name" value="Flavoredoxin"/>
</dbReference>
<reference evidence="6" key="1">
    <citation type="journal article" date="2019" name="Int. J. Syst. Evol. Microbiol.">
        <title>The Global Catalogue of Microorganisms (GCM) 10K type strain sequencing project: providing services to taxonomists for standard genome sequencing and annotation.</title>
        <authorList>
            <consortium name="The Broad Institute Genomics Platform"/>
            <consortium name="The Broad Institute Genome Sequencing Center for Infectious Disease"/>
            <person name="Wu L."/>
            <person name="Ma J."/>
        </authorList>
    </citation>
    <scope>NUCLEOTIDE SEQUENCE [LARGE SCALE GENOMIC DNA]</scope>
    <source>
        <strain evidence="6">NBRC 106348</strain>
    </source>
</reference>
<evidence type="ECO:0000256" key="3">
    <source>
        <dbReference type="ARBA" id="ARBA00038054"/>
    </source>
</evidence>
<dbReference type="InterPro" id="IPR002563">
    <property type="entry name" value="Flavin_Rdtase-like_dom"/>
</dbReference>
<feature type="domain" description="Flavin reductase like" evidence="4">
    <location>
        <begin position="24"/>
        <end position="188"/>
    </location>
</feature>
<evidence type="ECO:0000256" key="2">
    <source>
        <dbReference type="ARBA" id="ARBA00022630"/>
    </source>
</evidence>
<organism evidence="5 6">
    <name type="scientific">Luteimicrobium album</name>
    <dbReference type="NCBI Taxonomy" id="1054550"/>
    <lineage>
        <taxon>Bacteria</taxon>
        <taxon>Bacillati</taxon>
        <taxon>Actinomycetota</taxon>
        <taxon>Actinomycetes</taxon>
        <taxon>Micrococcales</taxon>
        <taxon>Luteimicrobium</taxon>
    </lineage>
</organism>
<dbReference type="SUPFAM" id="SSF50475">
    <property type="entry name" value="FMN-binding split barrel"/>
    <property type="match status" value="1"/>
</dbReference>
<evidence type="ECO:0000313" key="5">
    <source>
        <dbReference type="EMBL" id="GMA22465.1"/>
    </source>
</evidence>
<dbReference type="EMBL" id="BSUK01000001">
    <property type="protein sequence ID" value="GMA22465.1"/>
    <property type="molecule type" value="Genomic_DNA"/>
</dbReference>
<dbReference type="PANTHER" id="PTHR43567:SF1">
    <property type="entry name" value="FLAVOREDOXIN"/>
    <property type="match status" value="1"/>
</dbReference>
<comment type="caution">
    <text evidence="5">The sequence shown here is derived from an EMBL/GenBank/DDBJ whole genome shotgun (WGS) entry which is preliminary data.</text>
</comment>
<comment type="similarity">
    <text evidence="3">Belongs to the flavoredoxin family.</text>
</comment>
<sequence length="225" mass="24548">MTSTETTTTASTRSRTHAVIDPAILYFGTPVVLLSTADAAGHANLAPMSSVFWLGKTAVLGLGARSQTALNLTATGECVLNLPSPEQVDAVDRIALTTGRDPVSVRKAAAGYRHEPDKFGRAGLTPLPSETVRAPRVAECPVNLEARLVHRHPLERDAPDAGSIVAFEVQVTRVHVHEEIRMPGTAHRVDPDRWRPLLMSFQRFYGLSGEVHPSRLASIDEEWYR</sequence>
<evidence type="ECO:0000313" key="6">
    <source>
        <dbReference type="Proteomes" id="UP001157091"/>
    </source>
</evidence>
<dbReference type="PANTHER" id="PTHR43567">
    <property type="entry name" value="FLAVOREDOXIN-RELATED-RELATED"/>
    <property type="match status" value="1"/>
</dbReference>
<dbReference type="InterPro" id="IPR012349">
    <property type="entry name" value="Split_barrel_FMN-bd"/>
</dbReference>
<comment type="cofactor">
    <cofactor evidence="1">
        <name>FMN</name>
        <dbReference type="ChEBI" id="CHEBI:58210"/>
    </cofactor>
</comment>
<dbReference type="SMART" id="SM00903">
    <property type="entry name" value="Flavin_Reduct"/>
    <property type="match status" value="1"/>
</dbReference>
<dbReference type="Pfam" id="PF01613">
    <property type="entry name" value="Flavin_Reduct"/>
    <property type="match status" value="1"/>
</dbReference>
<dbReference type="Proteomes" id="UP001157091">
    <property type="component" value="Unassembled WGS sequence"/>
</dbReference>
<accession>A0ABQ6HVB7</accession>
<evidence type="ECO:0000259" key="4">
    <source>
        <dbReference type="SMART" id="SM00903"/>
    </source>
</evidence>
<evidence type="ECO:0000256" key="1">
    <source>
        <dbReference type="ARBA" id="ARBA00001917"/>
    </source>
</evidence>
<keyword evidence="6" id="KW-1185">Reference proteome</keyword>
<protein>
    <submittedName>
        <fullName evidence="5">Flavin reductase</fullName>
    </submittedName>
</protein>
<dbReference type="RefSeq" id="WP_284291475.1">
    <property type="nucleotide sequence ID" value="NZ_BSUK01000001.1"/>
</dbReference>
<keyword evidence="2" id="KW-0285">Flavoprotein</keyword>